<evidence type="ECO:0000313" key="2">
    <source>
        <dbReference type="Proteomes" id="UP001221898"/>
    </source>
</evidence>
<organism evidence="1 2">
    <name type="scientific">Aldrovandia affinis</name>
    <dbReference type="NCBI Taxonomy" id="143900"/>
    <lineage>
        <taxon>Eukaryota</taxon>
        <taxon>Metazoa</taxon>
        <taxon>Chordata</taxon>
        <taxon>Craniata</taxon>
        <taxon>Vertebrata</taxon>
        <taxon>Euteleostomi</taxon>
        <taxon>Actinopterygii</taxon>
        <taxon>Neopterygii</taxon>
        <taxon>Teleostei</taxon>
        <taxon>Notacanthiformes</taxon>
        <taxon>Halosauridae</taxon>
        <taxon>Aldrovandia</taxon>
    </lineage>
</organism>
<sequence length="200" mass="21266">MSRRHLPVSLRCVRLHLGSAARDGCQSSLGRGSNVASFLMIMSPKKEIVQTKPIRLLWEGSRAALRFHGPRYWRRQRGPAVQEAVPFAGRPLPSPPAPLLSEDGSPGPRGRGTLCVLGITSRSGAVLSFLFPVSLVIALALTAPAIHGAVSGLISTSTGVARTRPGPPLLKAREHTIATVLTGPHLLCLHSVRGPLRHTG</sequence>
<dbReference type="EMBL" id="JAINUG010000044">
    <property type="protein sequence ID" value="KAJ8406307.1"/>
    <property type="molecule type" value="Genomic_DNA"/>
</dbReference>
<accession>A0AAD7SP66</accession>
<dbReference type="Proteomes" id="UP001221898">
    <property type="component" value="Unassembled WGS sequence"/>
</dbReference>
<reference evidence="1" key="1">
    <citation type="journal article" date="2023" name="Science">
        <title>Genome structures resolve the early diversification of teleost fishes.</title>
        <authorList>
            <person name="Parey E."/>
            <person name="Louis A."/>
            <person name="Montfort J."/>
            <person name="Bouchez O."/>
            <person name="Roques C."/>
            <person name="Iampietro C."/>
            <person name="Lluch J."/>
            <person name="Castinel A."/>
            <person name="Donnadieu C."/>
            <person name="Desvignes T."/>
            <person name="Floi Bucao C."/>
            <person name="Jouanno E."/>
            <person name="Wen M."/>
            <person name="Mejri S."/>
            <person name="Dirks R."/>
            <person name="Jansen H."/>
            <person name="Henkel C."/>
            <person name="Chen W.J."/>
            <person name="Zahm M."/>
            <person name="Cabau C."/>
            <person name="Klopp C."/>
            <person name="Thompson A.W."/>
            <person name="Robinson-Rechavi M."/>
            <person name="Braasch I."/>
            <person name="Lecointre G."/>
            <person name="Bobe J."/>
            <person name="Postlethwait J.H."/>
            <person name="Berthelot C."/>
            <person name="Roest Crollius H."/>
            <person name="Guiguen Y."/>
        </authorList>
    </citation>
    <scope>NUCLEOTIDE SEQUENCE</scope>
    <source>
        <strain evidence="1">NC1722</strain>
    </source>
</reference>
<protein>
    <submittedName>
        <fullName evidence="1">Uncharacterized protein</fullName>
    </submittedName>
</protein>
<dbReference type="AlphaFoldDB" id="A0AAD7SP66"/>
<evidence type="ECO:0000313" key="1">
    <source>
        <dbReference type="EMBL" id="KAJ8406307.1"/>
    </source>
</evidence>
<comment type="caution">
    <text evidence="1">The sequence shown here is derived from an EMBL/GenBank/DDBJ whole genome shotgun (WGS) entry which is preliminary data.</text>
</comment>
<keyword evidence="2" id="KW-1185">Reference proteome</keyword>
<gene>
    <name evidence="1" type="ORF">AAFF_G00305380</name>
</gene>
<proteinExistence type="predicted"/>
<name>A0AAD7SP66_9TELE</name>